<keyword evidence="2" id="KW-1133">Transmembrane helix</keyword>
<accession>A0A1G2D7S9</accession>
<dbReference type="AlphaFoldDB" id="A0A1G2D7S9"/>
<name>A0A1G2D7S9_9BACT</name>
<feature type="compositionally biased region" description="Pro residues" evidence="1">
    <location>
        <begin position="97"/>
        <end position="107"/>
    </location>
</feature>
<gene>
    <name evidence="3" type="ORF">A3D67_01035</name>
</gene>
<dbReference type="Proteomes" id="UP000178099">
    <property type="component" value="Unassembled WGS sequence"/>
</dbReference>
<dbReference type="EMBL" id="MHLN01000048">
    <property type="protein sequence ID" value="OGZ09647.1"/>
    <property type="molecule type" value="Genomic_DNA"/>
</dbReference>
<reference evidence="3 4" key="1">
    <citation type="journal article" date="2016" name="Nat. Commun.">
        <title>Thousands of microbial genomes shed light on interconnected biogeochemical processes in an aquifer system.</title>
        <authorList>
            <person name="Anantharaman K."/>
            <person name="Brown C.T."/>
            <person name="Hug L.A."/>
            <person name="Sharon I."/>
            <person name="Castelle C.J."/>
            <person name="Probst A.J."/>
            <person name="Thomas B.C."/>
            <person name="Singh A."/>
            <person name="Wilkins M.J."/>
            <person name="Karaoz U."/>
            <person name="Brodie E.L."/>
            <person name="Williams K.H."/>
            <person name="Hubbard S.S."/>
            <person name="Banfield J.F."/>
        </authorList>
    </citation>
    <scope>NUCLEOTIDE SEQUENCE [LARGE SCALE GENOMIC DNA]</scope>
</reference>
<feature type="transmembrane region" description="Helical" evidence="2">
    <location>
        <begin position="6"/>
        <end position="26"/>
    </location>
</feature>
<evidence type="ECO:0008006" key="5">
    <source>
        <dbReference type="Google" id="ProtNLM"/>
    </source>
</evidence>
<dbReference type="Pfam" id="PF13365">
    <property type="entry name" value="Trypsin_2"/>
    <property type="match status" value="1"/>
</dbReference>
<keyword evidence="2" id="KW-0812">Transmembrane</keyword>
<dbReference type="InterPro" id="IPR009003">
    <property type="entry name" value="Peptidase_S1_PA"/>
</dbReference>
<feature type="region of interest" description="Disordered" evidence="1">
    <location>
        <begin position="72"/>
        <end position="109"/>
    </location>
</feature>
<comment type="caution">
    <text evidence="3">The sequence shown here is derived from an EMBL/GenBank/DDBJ whole genome shotgun (WGS) entry which is preliminary data.</text>
</comment>
<evidence type="ECO:0000256" key="1">
    <source>
        <dbReference type="SAM" id="MobiDB-lite"/>
    </source>
</evidence>
<proteinExistence type="predicted"/>
<dbReference type="SUPFAM" id="SSF50494">
    <property type="entry name" value="Trypsin-like serine proteases"/>
    <property type="match status" value="1"/>
</dbReference>
<evidence type="ECO:0000313" key="3">
    <source>
        <dbReference type="EMBL" id="OGZ09647.1"/>
    </source>
</evidence>
<sequence length="399" mass="42743">MLTFFLNAIGALIGIFFALFLATNLIEKEWFLGENPGPEKTVVSELAKALPDETVVALTEGVPKEMLEKVAEPVATTSETSIPETPAQPEKPVAKETPPPPPAPPTPSLTATELNSLVRAATVNIFCTLDGGLEALSGSGVMIDPRGIVLTNAHVAQYFLLDTRRGGEKFVSCDIRTGSPAKNTWKGALLYIPSLWVEAHAQDINKDGLADTGEHDYALVRIIPLPAQADPRDSTATSSFPALSLGYDGAGIVRDESVLLASYPAGFLDAESIYKNLWQISSIALIKELYNFASSSREVIDVFSVAGVIGAQEGSSGGAVARAKDGVLLGLVTTRSKGDTTGERELFSLSLPYIDTDIRHDLQKSLKEFLASDLAAYEAWFNENVRPAVKERLLQAIKG</sequence>
<evidence type="ECO:0000256" key="2">
    <source>
        <dbReference type="SAM" id="Phobius"/>
    </source>
</evidence>
<keyword evidence="2" id="KW-0472">Membrane</keyword>
<dbReference type="Gene3D" id="2.40.10.10">
    <property type="entry name" value="Trypsin-like serine proteases"/>
    <property type="match status" value="1"/>
</dbReference>
<dbReference type="InterPro" id="IPR043504">
    <property type="entry name" value="Peptidase_S1_PA_chymotrypsin"/>
</dbReference>
<protein>
    <recommendedName>
        <fullName evidence="5">Serine protease</fullName>
    </recommendedName>
</protein>
<evidence type="ECO:0000313" key="4">
    <source>
        <dbReference type="Proteomes" id="UP000178099"/>
    </source>
</evidence>
<organism evidence="3 4">
    <name type="scientific">Candidatus Lloydbacteria bacterium RIFCSPHIGHO2_02_FULL_51_22</name>
    <dbReference type="NCBI Taxonomy" id="1798663"/>
    <lineage>
        <taxon>Bacteria</taxon>
        <taxon>Candidatus Lloydiibacteriota</taxon>
    </lineage>
</organism>